<evidence type="ECO:0000256" key="1">
    <source>
        <dbReference type="SAM" id="MobiDB-lite"/>
    </source>
</evidence>
<reference evidence="2 3" key="1">
    <citation type="submission" date="2013-09" db="EMBL/GenBank/DDBJ databases">
        <title>Whole genome shotgun sequence of Novosphingobium tardaugens NBRC 16725.</title>
        <authorList>
            <person name="Isaki S."/>
            <person name="Hosoyama A."/>
            <person name="Tsuchikane K."/>
            <person name="Katsumata H."/>
            <person name="Ando Y."/>
            <person name="Yamazaki S."/>
            <person name="Fujita N."/>
        </authorList>
    </citation>
    <scope>NUCLEOTIDE SEQUENCE [LARGE SCALE GENOMIC DNA]</scope>
    <source>
        <strain evidence="2 3">NBRC 16725</strain>
    </source>
</reference>
<name>U2YKY8_9SPHN</name>
<proteinExistence type="predicted"/>
<dbReference type="Proteomes" id="UP000016568">
    <property type="component" value="Unassembled WGS sequence"/>
</dbReference>
<dbReference type="KEGG" id="ntd:EGO55_12080"/>
<keyword evidence="3" id="KW-1185">Reference proteome</keyword>
<accession>U2YKY8</accession>
<feature type="region of interest" description="Disordered" evidence="1">
    <location>
        <begin position="18"/>
        <end position="99"/>
    </location>
</feature>
<dbReference type="EMBL" id="BASZ01000005">
    <property type="protein sequence ID" value="GAD49250.1"/>
    <property type="molecule type" value="Genomic_DNA"/>
</dbReference>
<feature type="compositionally biased region" description="Low complexity" evidence="1">
    <location>
        <begin position="54"/>
        <end position="91"/>
    </location>
</feature>
<gene>
    <name evidence="2" type="ORF">NT2_05_01700</name>
</gene>
<dbReference type="PROSITE" id="PS51257">
    <property type="entry name" value="PROKAR_LIPOPROTEIN"/>
    <property type="match status" value="1"/>
</dbReference>
<comment type="caution">
    <text evidence="2">The sequence shown here is derived from an EMBL/GenBank/DDBJ whole genome shotgun (WGS) entry which is preliminary data.</text>
</comment>
<evidence type="ECO:0000313" key="3">
    <source>
        <dbReference type="Proteomes" id="UP000016568"/>
    </source>
</evidence>
<feature type="compositionally biased region" description="Low complexity" evidence="1">
    <location>
        <begin position="19"/>
        <end position="35"/>
    </location>
</feature>
<dbReference type="RefSeq" id="WP_021690156.1">
    <property type="nucleotide sequence ID" value="NZ_BASZ01000005.1"/>
</dbReference>
<dbReference type="AlphaFoldDB" id="U2YKY8"/>
<protein>
    <submittedName>
        <fullName evidence="2">Uncharacterized protein</fullName>
    </submittedName>
</protein>
<sequence>MKTSVGMALIILGAGMLTSCGSSEQASTSASTSEGMTVPKSDEWTAKPEGGVDVTLPQTPVTTQPPTTTETATPVTGPGTGPTGAPTAGQPDKAPAATP</sequence>
<organism evidence="2 3">
    <name type="scientific">Caenibius tardaugens NBRC 16725</name>
    <dbReference type="NCBI Taxonomy" id="1219035"/>
    <lineage>
        <taxon>Bacteria</taxon>
        <taxon>Pseudomonadati</taxon>
        <taxon>Pseudomonadota</taxon>
        <taxon>Alphaproteobacteria</taxon>
        <taxon>Sphingomonadales</taxon>
        <taxon>Erythrobacteraceae</taxon>
        <taxon>Caenibius</taxon>
    </lineage>
</organism>
<evidence type="ECO:0000313" key="2">
    <source>
        <dbReference type="EMBL" id="GAD49250.1"/>
    </source>
</evidence>